<dbReference type="InterPro" id="IPR047650">
    <property type="entry name" value="Transpos_IS110"/>
</dbReference>
<dbReference type="Proteomes" id="UP000198861">
    <property type="component" value="Unassembled WGS sequence"/>
</dbReference>
<comment type="caution">
    <text evidence="2">The sequence shown here is derived from an EMBL/GenBank/DDBJ whole genome shotgun (WGS) entry which is preliminary data.</text>
</comment>
<gene>
    <name evidence="2" type="ORF">SAMN04244571_04254</name>
</gene>
<name>A0A1I1CG93_9GAMM</name>
<dbReference type="NCBIfam" id="NF033542">
    <property type="entry name" value="transpos_IS110"/>
    <property type="match status" value="1"/>
</dbReference>
<proteinExistence type="predicted"/>
<protein>
    <submittedName>
        <fullName evidence="2">Transposase</fullName>
    </submittedName>
</protein>
<accession>A0A1I1CG93</accession>
<sequence length="195" mass="22353">MKHSVIGMDIAKKVFQLHTVDPLSGKIERIKLRREDVLAFFAQRQSCLVAIEACGSAHWWARQLRQHGHEVRLLAPRSVRPFVLRNKTDAADAQAIWTAVQQPGACRVAIKQADQQAILSLHRIRAQLLKFRIMQSNGLRGLFYEFGIVLPRGMPPCPRLCRKPSPRRKIRFLLYFWRACASSGRGCSDWRRKSG</sequence>
<dbReference type="EMBL" id="FOKJ01000114">
    <property type="protein sequence ID" value="SFB61036.1"/>
    <property type="molecule type" value="Genomic_DNA"/>
</dbReference>
<evidence type="ECO:0000313" key="3">
    <source>
        <dbReference type="Proteomes" id="UP000198861"/>
    </source>
</evidence>
<evidence type="ECO:0000259" key="1">
    <source>
        <dbReference type="Pfam" id="PF01548"/>
    </source>
</evidence>
<organism evidence="2 3">
    <name type="scientific">Azotobacter beijerinckii</name>
    <dbReference type="NCBI Taxonomy" id="170623"/>
    <lineage>
        <taxon>Bacteria</taxon>
        <taxon>Pseudomonadati</taxon>
        <taxon>Pseudomonadota</taxon>
        <taxon>Gammaproteobacteria</taxon>
        <taxon>Pseudomonadales</taxon>
        <taxon>Pseudomonadaceae</taxon>
        <taxon>Azotobacter</taxon>
    </lineage>
</organism>
<feature type="domain" description="Transposase IS110-like N-terminal" evidence="1">
    <location>
        <begin position="6"/>
        <end position="142"/>
    </location>
</feature>
<reference evidence="2 3" key="1">
    <citation type="submission" date="2016-10" db="EMBL/GenBank/DDBJ databases">
        <authorList>
            <person name="Varghese N."/>
            <person name="Submissions S."/>
        </authorList>
    </citation>
    <scope>NUCLEOTIDE SEQUENCE [LARGE SCALE GENOMIC DNA]</scope>
    <source>
        <strain evidence="2 3">DSM 282</strain>
    </source>
</reference>
<evidence type="ECO:0000313" key="2">
    <source>
        <dbReference type="EMBL" id="SFB61036.1"/>
    </source>
</evidence>
<dbReference type="PANTHER" id="PTHR33055">
    <property type="entry name" value="TRANSPOSASE FOR INSERTION SEQUENCE ELEMENT IS1111A"/>
    <property type="match status" value="1"/>
</dbReference>
<dbReference type="Pfam" id="PF01548">
    <property type="entry name" value="DEDD_Tnp_IS110"/>
    <property type="match status" value="1"/>
</dbReference>
<dbReference type="PANTHER" id="PTHR33055:SF3">
    <property type="entry name" value="PUTATIVE TRANSPOSASE FOR IS117-RELATED"/>
    <property type="match status" value="1"/>
</dbReference>
<keyword evidence="3" id="KW-1185">Reference proteome</keyword>
<dbReference type="InterPro" id="IPR002525">
    <property type="entry name" value="Transp_IS110-like_N"/>
</dbReference>